<protein>
    <submittedName>
        <fullName evidence="1 3">Uncharacterized protein</fullName>
    </submittedName>
</protein>
<organism evidence="3">
    <name type="scientific">Nippostrongylus brasiliensis</name>
    <name type="common">Rat hookworm</name>
    <dbReference type="NCBI Taxonomy" id="27835"/>
    <lineage>
        <taxon>Eukaryota</taxon>
        <taxon>Metazoa</taxon>
        <taxon>Ecdysozoa</taxon>
        <taxon>Nematoda</taxon>
        <taxon>Chromadorea</taxon>
        <taxon>Rhabditida</taxon>
        <taxon>Rhabditina</taxon>
        <taxon>Rhabditomorpha</taxon>
        <taxon>Strongyloidea</taxon>
        <taxon>Heligmosomidae</taxon>
        <taxon>Nippostrongylus</taxon>
    </lineage>
</organism>
<reference evidence="3" key="1">
    <citation type="submission" date="2017-02" db="UniProtKB">
        <authorList>
            <consortium name="WormBaseParasite"/>
        </authorList>
    </citation>
    <scope>IDENTIFICATION</scope>
</reference>
<name>A0A0N4XGT6_NIPBR</name>
<reference evidence="1 2" key="2">
    <citation type="submission" date="2018-11" db="EMBL/GenBank/DDBJ databases">
        <authorList>
            <consortium name="Pathogen Informatics"/>
        </authorList>
    </citation>
    <scope>NUCLEOTIDE SEQUENCE [LARGE SCALE GENOMIC DNA]</scope>
</reference>
<evidence type="ECO:0000313" key="3">
    <source>
        <dbReference type="WBParaSite" id="NBR_0000173801-mRNA-1"/>
    </source>
</evidence>
<accession>A0A0N4XGT6</accession>
<proteinExistence type="predicted"/>
<sequence>MFAFDDSRPAQATRPGTATSFHLRLNFAQETEYGSLQSHRSSLYLVDSFDRLMVGFDQLPFLYLIVAYECLAMDYEALNSLNPYQGLARCLMLFR</sequence>
<keyword evidence="2" id="KW-1185">Reference proteome</keyword>
<evidence type="ECO:0000313" key="2">
    <source>
        <dbReference type="Proteomes" id="UP000271162"/>
    </source>
</evidence>
<gene>
    <name evidence="1" type="ORF">NBR_LOCUS1739</name>
</gene>
<dbReference type="AlphaFoldDB" id="A0A0N4XGT6"/>
<dbReference type="WBParaSite" id="NBR_0000173801-mRNA-1">
    <property type="protein sequence ID" value="NBR_0000173801-mRNA-1"/>
    <property type="gene ID" value="NBR_0000173801"/>
</dbReference>
<dbReference type="EMBL" id="UYSL01001549">
    <property type="protein sequence ID" value="VDL65328.1"/>
    <property type="molecule type" value="Genomic_DNA"/>
</dbReference>
<dbReference type="Proteomes" id="UP000271162">
    <property type="component" value="Unassembled WGS sequence"/>
</dbReference>
<evidence type="ECO:0000313" key="1">
    <source>
        <dbReference type="EMBL" id="VDL65328.1"/>
    </source>
</evidence>